<accession>A0ABD5V065</accession>
<protein>
    <submittedName>
        <fullName evidence="3">MFS transporter</fullName>
    </submittedName>
</protein>
<keyword evidence="1" id="KW-1133">Transmembrane helix</keyword>
<feature type="transmembrane region" description="Helical" evidence="1">
    <location>
        <begin position="378"/>
        <end position="402"/>
    </location>
</feature>
<dbReference type="Pfam" id="PF07690">
    <property type="entry name" value="MFS_1"/>
    <property type="match status" value="1"/>
</dbReference>
<evidence type="ECO:0000256" key="1">
    <source>
        <dbReference type="SAM" id="Phobius"/>
    </source>
</evidence>
<organism evidence="3 4">
    <name type="scientific">Halopenitus salinus</name>
    <dbReference type="NCBI Taxonomy" id="1198295"/>
    <lineage>
        <taxon>Archaea</taxon>
        <taxon>Methanobacteriati</taxon>
        <taxon>Methanobacteriota</taxon>
        <taxon>Stenosarchaea group</taxon>
        <taxon>Halobacteria</taxon>
        <taxon>Halobacteriales</taxon>
        <taxon>Haloferacaceae</taxon>
        <taxon>Halopenitus</taxon>
    </lineage>
</organism>
<feature type="transmembrane region" description="Helical" evidence="1">
    <location>
        <begin position="248"/>
        <end position="266"/>
    </location>
</feature>
<dbReference type="InterPro" id="IPR036259">
    <property type="entry name" value="MFS_trans_sf"/>
</dbReference>
<dbReference type="RefSeq" id="WP_379745167.1">
    <property type="nucleotide sequence ID" value="NZ_JBHSVN010000001.1"/>
</dbReference>
<comment type="caution">
    <text evidence="3">The sequence shown here is derived from an EMBL/GenBank/DDBJ whole genome shotgun (WGS) entry which is preliminary data.</text>
</comment>
<dbReference type="InterPro" id="IPR020846">
    <property type="entry name" value="MFS_dom"/>
</dbReference>
<feature type="transmembrane region" description="Helical" evidence="1">
    <location>
        <begin position="7"/>
        <end position="28"/>
    </location>
</feature>
<dbReference type="PANTHER" id="PTHR23518">
    <property type="entry name" value="C-METHYLTRANSFERASE"/>
    <property type="match status" value="1"/>
</dbReference>
<feature type="transmembrane region" description="Helical" evidence="1">
    <location>
        <begin position="34"/>
        <end position="56"/>
    </location>
</feature>
<evidence type="ECO:0000259" key="2">
    <source>
        <dbReference type="PROSITE" id="PS50850"/>
    </source>
</evidence>
<dbReference type="PANTHER" id="PTHR23518:SF2">
    <property type="entry name" value="MAJOR FACILITATOR SUPERFAMILY TRANSPORTER"/>
    <property type="match status" value="1"/>
</dbReference>
<feature type="transmembrane region" description="Helical" evidence="1">
    <location>
        <begin position="313"/>
        <end position="335"/>
    </location>
</feature>
<evidence type="ECO:0000313" key="3">
    <source>
        <dbReference type="EMBL" id="MFC6893443.1"/>
    </source>
</evidence>
<feature type="transmembrane region" description="Helical" evidence="1">
    <location>
        <begin position="278"/>
        <end position="301"/>
    </location>
</feature>
<evidence type="ECO:0000313" key="4">
    <source>
        <dbReference type="Proteomes" id="UP001596296"/>
    </source>
</evidence>
<name>A0ABD5V065_9EURY</name>
<dbReference type="PROSITE" id="PS50850">
    <property type="entry name" value="MFS"/>
    <property type="match status" value="1"/>
</dbReference>
<feature type="transmembrane region" description="Helical" evidence="1">
    <location>
        <begin position="165"/>
        <end position="184"/>
    </location>
</feature>
<feature type="domain" description="Major facilitator superfamily (MFS) profile" evidence="2">
    <location>
        <begin position="1"/>
        <end position="431"/>
    </location>
</feature>
<keyword evidence="1" id="KW-0812">Transmembrane</keyword>
<feature type="transmembrane region" description="Helical" evidence="1">
    <location>
        <begin position="68"/>
        <end position="87"/>
    </location>
</feature>
<feature type="transmembrane region" description="Helical" evidence="1">
    <location>
        <begin position="93"/>
        <end position="114"/>
    </location>
</feature>
<dbReference type="SUPFAM" id="SSF103473">
    <property type="entry name" value="MFS general substrate transporter"/>
    <property type="match status" value="1"/>
</dbReference>
<feature type="transmembrane region" description="Helical" evidence="1">
    <location>
        <begin position="408"/>
        <end position="428"/>
    </location>
</feature>
<feature type="transmembrane region" description="Helical" evidence="1">
    <location>
        <begin position="135"/>
        <end position="153"/>
    </location>
</feature>
<reference evidence="3 4" key="1">
    <citation type="journal article" date="2019" name="Int. J. Syst. Evol. Microbiol.">
        <title>The Global Catalogue of Microorganisms (GCM) 10K type strain sequencing project: providing services to taxonomists for standard genome sequencing and annotation.</title>
        <authorList>
            <consortium name="The Broad Institute Genomics Platform"/>
            <consortium name="The Broad Institute Genome Sequencing Center for Infectious Disease"/>
            <person name="Wu L."/>
            <person name="Ma J."/>
        </authorList>
    </citation>
    <scope>NUCLEOTIDE SEQUENCE [LARGE SCALE GENOMIC DNA]</scope>
    <source>
        <strain evidence="3 4">SKJ47</strain>
    </source>
</reference>
<keyword evidence="1" id="KW-0472">Membrane</keyword>
<dbReference type="EMBL" id="JBHSXL010000009">
    <property type="protein sequence ID" value="MFC6893443.1"/>
    <property type="molecule type" value="Genomic_DNA"/>
</dbReference>
<proteinExistence type="predicted"/>
<dbReference type="AlphaFoldDB" id="A0ABD5V065"/>
<gene>
    <name evidence="3" type="ORF">ACFQE9_12630</name>
</gene>
<keyword evidence="4" id="KW-1185">Reference proteome</keyword>
<dbReference type="Proteomes" id="UP001596296">
    <property type="component" value="Unassembled WGS sequence"/>
</dbReference>
<dbReference type="Gene3D" id="1.20.1250.20">
    <property type="entry name" value="MFS general substrate transporter like domains"/>
    <property type="match status" value="1"/>
</dbReference>
<dbReference type="InterPro" id="IPR011701">
    <property type="entry name" value="MFS"/>
</dbReference>
<feature type="transmembrane region" description="Helical" evidence="1">
    <location>
        <begin position="341"/>
        <end position="366"/>
    </location>
</feature>
<sequence length="438" mass="45903">MRERWLNAWGTGYAAVGAASLSLPLRAIELGAGAFLVGLMASTAAFAGVPGAIAWGRLAARTGRRRPLILIALGSVAAVLAVVPLASSPWTLLVANAALWFVVSAAAPVLNLIAIEGVPDAEWDARIARLNAVQGYGWVAGLVVGTVWTAAATRLRPGASTQEPLFYLLAATAGLAFLATIRWYPAAPTTSMERFDRVFHRLERREWGAGRFIRSAPYGSTRLYWSVREWLNARRRGRRPASGFDRSLRRYLLAATLFSVGFAVFWGPMPAYLTQAGFATQTVFVAFLLANAASAVCYMPVGRLVGTYGPYRIQALALAGRVALFPGVAFVGVAFPAVSLAAIAPAFLLIGVTWAMIAVTATGIVTRLTAGDTRGYALGAYTALAGVGTGFGSAAGGALAAAVGYRIAFVWAGLVVAVGLVVVVGTFPGDLKVPARGR</sequence>